<keyword evidence="3" id="KW-1185">Reference proteome</keyword>
<organism evidence="2 3">
    <name type="scientific">Cinara cedri</name>
    <dbReference type="NCBI Taxonomy" id="506608"/>
    <lineage>
        <taxon>Eukaryota</taxon>
        <taxon>Metazoa</taxon>
        <taxon>Ecdysozoa</taxon>
        <taxon>Arthropoda</taxon>
        <taxon>Hexapoda</taxon>
        <taxon>Insecta</taxon>
        <taxon>Pterygota</taxon>
        <taxon>Neoptera</taxon>
        <taxon>Paraneoptera</taxon>
        <taxon>Hemiptera</taxon>
        <taxon>Sternorrhyncha</taxon>
        <taxon>Aphidomorpha</taxon>
        <taxon>Aphidoidea</taxon>
        <taxon>Aphididae</taxon>
        <taxon>Lachninae</taxon>
        <taxon>Cinara</taxon>
    </lineage>
</organism>
<dbReference type="OrthoDB" id="14167at2759"/>
<dbReference type="InterPro" id="IPR004148">
    <property type="entry name" value="BAR_dom"/>
</dbReference>
<gene>
    <name evidence="2" type="ORF">CINCED_3A017981</name>
</gene>
<dbReference type="Proteomes" id="UP000325440">
    <property type="component" value="Unassembled WGS sequence"/>
</dbReference>
<dbReference type="SUPFAM" id="SSF103657">
    <property type="entry name" value="BAR/IMD domain-like"/>
    <property type="match status" value="1"/>
</dbReference>
<dbReference type="PROSITE" id="PS51021">
    <property type="entry name" value="BAR"/>
    <property type="match status" value="1"/>
</dbReference>
<dbReference type="InterPro" id="IPR027267">
    <property type="entry name" value="AH/BAR_dom_sf"/>
</dbReference>
<protein>
    <recommendedName>
        <fullName evidence="1">BAR domain-containing protein</fullName>
    </recommendedName>
</protein>
<dbReference type="SMART" id="SM00721">
    <property type="entry name" value="BAR"/>
    <property type="match status" value="1"/>
</dbReference>
<dbReference type="GO" id="GO:0005737">
    <property type="term" value="C:cytoplasm"/>
    <property type="evidence" value="ECO:0007669"/>
    <property type="project" value="InterPro"/>
</dbReference>
<dbReference type="AlphaFoldDB" id="A0A5E4NGQ1"/>
<dbReference type="Pfam" id="PF03114">
    <property type="entry name" value="BAR"/>
    <property type="match status" value="1"/>
</dbReference>
<name>A0A5E4NGQ1_9HEMI</name>
<accession>A0A5E4NGQ1</accession>
<evidence type="ECO:0000313" key="3">
    <source>
        <dbReference type="Proteomes" id="UP000325440"/>
    </source>
</evidence>
<sequence>MDMENVKQIFRDAGTALSRAVQFTEEKLGKAEKTELDPNFEQLVTFCDSTKQNTETILKNMEFILNSNPGMRVENLFFLDKKKSGLSSLEYLGLAMTEAGNEFGPDTAYGSALIKVGNIQQTLGLNQREFIKSTNDCFVNPMNKYLETDMKTVVKERSLLEKRRLDLDACKTRVRKTRMLATTKTKAELDLKIAQEEFDRQAEITKLLMEGVPSAHPQHLQHLLDFVDTQAAFYLRCHESLMSLQSDLSGFPTEQDNIATLSPDTPALGRIQQAKVITSQEPRDSHDLRLSAGEIISIDVNSDIGSNYFIGKKIQKGKVYKSNVRLLNQG</sequence>
<reference evidence="2 3" key="1">
    <citation type="submission" date="2019-08" db="EMBL/GenBank/DDBJ databases">
        <authorList>
            <person name="Alioto T."/>
            <person name="Alioto T."/>
            <person name="Gomez Garrido J."/>
        </authorList>
    </citation>
    <scope>NUCLEOTIDE SEQUENCE [LARGE SCALE GENOMIC DNA]</scope>
</reference>
<dbReference type="CDD" id="cd07594">
    <property type="entry name" value="BAR_Endophilin_B"/>
    <property type="match status" value="1"/>
</dbReference>
<dbReference type="EMBL" id="CABPRJ010001948">
    <property type="protein sequence ID" value="VVC42352.1"/>
    <property type="molecule type" value="Genomic_DNA"/>
</dbReference>
<evidence type="ECO:0000313" key="2">
    <source>
        <dbReference type="EMBL" id="VVC42352.1"/>
    </source>
</evidence>
<evidence type="ECO:0000259" key="1">
    <source>
        <dbReference type="PROSITE" id="PS51021"/>
    </source>
</evidence>
<proteinExistence type="predicted"/>
<feature type="domain" description="BAR" evidence="1">
    <location>
        <begin position="25"/>
        <end position="257"/>
    </location>
</feature>
<dbReference type="Gene3D" id="1.20.1270.60">
    <property type="entry name" value="Arfaptin homology (AH) domain/BAR domain"/>
    <property type="match status" value="1"/>
</dbReference>